<reference evidence="2 3" key="1">
    <citation type="journal article" date="2019" name="Sci. Rep.">
        <title>Orb-weaving spider Araneus ventricosus genome elucidates the spidroin gene catalogue.</title>
        <authorList>
            <person name="Kono N."/>
            <person name="Nakamura H."/>
            <person name="Ohtoshi R."/>
            <person name="Moran D.A.P."/>
            <person name="Shinohara A."/>
            <person name="Yoshida Y."/>
            <person name="Fujiwara M."/>
            <person name="Mori M."/>
            <person name="Tomita M."/>
            <person name="Arakawa K."/>
        </authorList>
    </citation>
    <scope>NUCLEOTIDE SEQUENCE [LARGE SCALE GENOMIC DNA]</scope>
</reference>
<dbReference type="EMBL" id="BGPR01031999">
    <property type="protein sequence ID" value="GBO05329.1"/>
    <property type="molecule type" value="Genomic_DNA"/>
</dbReference>
<dbReference type="Proteomes" id="UP000499080">
    <property type="component" value="Unassembled WGS sequence"/>
</dbReference>
<evidence type="ECO:0000313" key="1">
    <source>
        <dbReference type="EMBL" id="GBO05329.1"/>
    </source>
</evidence>
<evidence type="ECO:0000313" key="3">
    <source>
        <dbReference type="Proteomes" id="UP000499080"/>
    </source>
</evidence>
<proteinExistence type="predicted"/>
<organism evidence="2 3">
    <name type="scientific">Araneus ventricosus</name>
    <name type="common">Orbweaver spider</name>
    <name type="synonym">Epeira ventricosa</name>
    <dbReference type="NCBI Taxonomy" id="182803"/>
    <lineage>
        <taxon>Eukaryota</taxon>
        <taxon>Metazoa</taxon>
        <taxon>Ecdysozoa</taxon>
        <taxon>Arthropoda</taxon>
        <taxon>Chelicerata</taxon>
        <taxon>Arachnida</taxon>
        <taxon>Araneae</taxon>
        <taxon>Araneomorphae</taxon>
        <taxon>Entelegynae</taxon>
        <taxon>Araneoidea</taxon>
        <taxon>Araneidae</taxon>
        <taxon>Araneus</taxon>
    </lineage>
</organism>
<name>A0A4Y2TXB9_ARAVE</name>
<dbReference type="AlphaFoldDB" id="A0A4Y2TXB9"/>
<dbReference type="EMBL" id="BGPR01032008">
    <property type="protein sequence ID" value="GBO05345.1"/>
    <property type="molecule type" value="Genomic_DNA"/>
</dbReference>
<evidence type="ECO:0000313" key="2">
    <source>
        <dbReference type="EMBL" id="GBO05345.1"/>
    </source>
</evidence>
<protein>
    <submittedName>
        <fullName evidence="2">Uncharacterized protein</fullName>
    </submittedName>
</protein>
<keyword evidence="3" id="KW-1185">Reference proteome</keyword>
<gene>
    <name evidence="1" type="ORF">AVEN_123226_1</name>
    <name evidence="2" type="ORF">AVEN_133442_1</name>
</gene>
<comment type="caution">
    <text evidence="2">The sequence shown here is derived from an EMBL/GenBank/DDBJ whole genome shotgun (WGS) entry which is preliminary data.</text>
</comment>
<accession>A0A4Y2TXB9</accession>
<sequence length="96" mass="11018">MQDIGKGRFIPEYSGKYKAQEIRKTALVQISNTNKQQMTNDNSNSTSNTARRLSAYQLAMWTKLQRNPKTFKYIQSRPLISAPPGFIPFPTGWDFT</sequence>